<keyword evidence="2" id="KW-1185">Reference proteome</keyword>
<organism evidence="1 2">
    <name type="scientific">Bathymodiolus azoricus thioautotrophic gill symbiont</name>
    <dbReference type="NCBI Taxonomy" id="235205"/>
    <lineage>
        <taxon>Bacteria</taxon>
        <taxon>Pseudomonadati</taxon>
        <taxon>Pseudomonadota</taxon>
        <taxon>Gammaproteobacteria</taxon>
        <taxon>sulfur-oxidizing symbionts</taxon>
    </lineage>
</organism>
<evidence type="ECO:0000313" key="1">
    <source>
        <dbReference type="EMBL" id="CAB5504120.1"/>
    </source>
</evidence>
<name>A0ACA8ZUS3_9GAMM</name>
<sequence>MVINNSSWKSWEGLFLKKHQLCRQLKKLVNTHHVNSLLETAS</sequence>
<proteinExistence type="predicted"/>
<reference evidence="1" key="1">
    <citation type="submission" date="2020-05" db="EMBL/GenBank/DDBJ databases">
        <authorList>
            <person name="Petersen J."/>
            <person name="Sayavedra L."/>
        </authorList>
    </citation>
    <scope>NUCLEOTIDE SEQUENCE</scope>
    <source>
        <strain evidence="1">B azoricus SOX Menez Gwen</strain>
    </source>
</reference>
<comment type="caution">
    <text evidence="1">The sequence shown here is derived from an EMBL/GenBank/DDBJ whole genome shotgun (WGS) entry which is preliminary data.</text>
</comment>
<dbReference type="Proteomes" id="UP000635628">
    <property type="component" value="Unassembled WGS sequence"/>
</dbReference>
<dbReference type="EMBL" id="CAESAP020000246">
    <property type="protein sequence ID" value="CAB5504120.1"/>
    <property type="molecule type" value="Genomic_DNA"/>
</dbReference>
<evidence type="ECO:0000313" key="2">
    <source>
        <dbReference type="Proteomes" id="UP000635628"/>
    </source>
</evidence>
<gene>
    <name evidence="1" type="ORF">AZO1586R_1706</name>
</gene>
<protein>
    <submittedName>
        <fullName evidence="1">Uncharacterized protein</fullName>
    </submittedName>
</protein>
<accession>A0ACA8ZUS3</accession>